<dbReference type="AlphaFoldDB" id="A0A843TJW6"/>
<reference evidence="2" key="1">
    <citation type="submission" date="2017-07" db="EMBL/GenBank/DDBJ databases">
        <title>Taro Niue Genome Assembly and Annotation.</title>
        <authorList>
            <person name="Atibalentja N."/>
            <person name="Keating K."/>
            <person name="Fields C.J."/>
        </authorList>
    </citation>
    <scope>NUCLEOTIDE SEQUENCE</scope>
    <source>
        <strain evidence="2">Niue_2</strain>
        <tissue evidence="2">Leaf</tissue>
    </source>
</reference>
<evidence type="ECO:0000256" key="1">
    <source>
        <dbReference type="SAM" id="MobiDB-lite"/>
    </source>
</evidence>
<accession>A0A843TJW6</accession>
<gene>
    <name evidence="2" type="ORF">Taro_002828</name>
</gene>
<dbReference type="Proteomes" id="UP000652761">
    <property type="component" value="Unassembled WGS sequence"/>
</dbReference>
<feature type="compositionally biased region" description="Polar residues" evidence="1">
    <location>
        <begin position="1"/>
        <end position="24"/>
    </location>
</feature>
<keyword evidence="3" id="KW-1185">Reference proteome</keyword>
<protein>
    <submittedName>
        <fullName evidence="2">Uncharacterized protein</fullName>
    </submittedName>
</protein>
<evidence type="ECO:0000313" key="2">
    <source>
        <dbReference type="EMBL" id="MQL70516.1"/>
    </source>
</evidence>
<comment type="caution">
    <text evidence="2">The sequence shown here is derived from an EMBL/GenBank/DDBJ whole genome shotgun (WGS) entry which is preliminary data.</text>
</comment>
<evidence type="ECO:0000313" key="3">
    <source>
        <dbReference type="Proteomes" id="UP000652761"/>
    </source>
</evidence>
<feature type="compositionally biased region" description="Low complexity" evidence="1">
    <location>
        <begin position="42"/>
        <end position="52"/>
    </location>
</feature>
<organism evidence="2 3">
    <name type="scientific">Colocasia esculenta</name>
    <name type="common">Wild taro</name>
    <name type="synonym">Arum esculentum</name>
    <dbReference type="NCBI Taxonomy" id="4460"/>
    <lineage>
        <taxon>Eukaryota</taxon>
        <taxon>Viridiplantae</taxon>
        <taxon>Streptophyta</taxon>
        <taxon>Embryophyta</taxon>
        <taxon>Tracheophyta</taxon>
        <taxon>Spermatophyta</taxon>
        <taxon>Magnoliopsida</taxon>
        <taxon>Liliopsida</taxon>
        <taxon>Araceae</taxon>
        <taxon>Aroideae</taxon>
        <taxon>Colocasieae</taxon>
        <taxon>Colocasia</taxon>
    </lineage>
</organism>
<dbReference type="EMBL" id="NMUH01000071">
    <property type="protein sequence ID" value="MQL70516.1"/>
    <property type="molecule type" value="Genomic_DNA"/>
</dbReference>
<feature type="region of interest" description="Disordered" evidence="1">
    <location>
        <begin position="1"/>
        <end position="68"/>
    </location>
</feature>
<sequence>MGVPGNGNNLSHGTSPQVPSTGRTTNRDLRNIAFSDRGGSGATPPGTTPKTGKQAHKGEGIMLNMLES</sequence>
<proteinExistence type="predicted"/>
<name>A0A843TJW6_COLES</name>